<feature type="transmembrane region" description="Helical" evidence="6">
    <location>
        <begin position="420"/>
        <end position="440"/>
    </location>
</feature>
<keyword evidence="4 6" id="KW-1133">Transmembrane helix</keyword>
<feature type="transmembrane region" description="Helical" evidence="6">
    <location>
        <begin position="211"/>
        <end position="228"/>
    </location>
</feature>
<organism evidence="8 9">
    <name type="scientific">Chionoecetes opilio</name>
    <name type="common">Atlantic snow crab</name>
    <name type="synonym">Cancer opilio</name>
    <dbReference type="NCBI Taxonomy" id="41210"/>
    <lineage>
        <taxon>Eukaryota</taxon>
        <taxon>Metazoa</taxon>
        <taxon>Ecdysozoa</taxon>
        <taxon>Arthropoda</taxon>
        <taxon>Crustacea</taxon>
        <taxon>Multicrustacea</taxon>
        <taxon>Malacostraca</taxon>
        <taxon>Eumalacostraca</taxon>
        <taxon>Eucarida</taxon>
        <taxon>Decapoda</taxon>
        <taxon>Pleocyemata</taxon>
        <taxon>Brachyura</taxon>
        <taxon>Eubrachyura</taxon>
        <taxon>Majoidea</taxon>
        <taxon>Majidae</taxon>
        <taxon>Chionoecetes</taxon>
    </lineage>
</organism>
<dbReference type="GO" id="GO:0016020">
    <property type="term" value="C:membrane"/>
    <property type="evidence" value="ECO:0007669"/>
    <property type="project" value="UniProtKB-SubCell"/>
</dbReference>
<keyword evidence="5 6" id="KW-0472">Membrane</keyword>
<dbReference type="Proteomes" id="UP000770661">
    <property type="component" value="Unassembled WGS sequence"/>
</dbReference>
<evidence type="ECO:0000256" key="6">
    <source>
        <dbReference type="SAM" id="Phobius"/>
    </source>
</evidence>
<comment type="caution">
    <text evidence="8">The sequence shown here is derived from an EMBL/GenBank/DDBJ whole genome shotgun (WGS) entry which is preliminary data.</text>
</comment>
<feature type="transmembrane region" description="Helical" evidence="6">
    <location>
        <begin position="12"/>
        <end position="32"/>
    </location>
</feature>
<evidence type="ECO:0000313" key="8">
    <source>
        <dbReference type="EMBL" id="KAG0723938.1"/>
    </source>
</evidence>
<dbReference type="Pfam" id="PF12832">
    <property type="entry name" value="MFS_1_like"/>
    <property type="match status" value="1"/>
</dbReference>
<evidence type="ECO:0000259" key="7">
    <source>
        <dbReference type="Pfam" id="PF12832"/>
    </source>
</evidence>
<feature type="transmembrane region" description="Helical" evidence="6">
    <location>
        <begin position="38"/>
        <end position="60"/>
    </location>
</feature>
<feature type="transmembrane region" description="Helical" evidence="6">
    <location>
        <begin position="388"/>
        <end position="408"/>
    </location>
</feature>
<sequence length="558" mass="60835">MKINKELLAIKGYFFLRYAGSGPLVMLLPLLVRSKGVSAHMVGLLWTVLPVVALVTNSISGTLADYLKAHRTVFLSSVISLTAGAVAIYWIPNIPFANDTLEEAISLASMGNATLRSMGNSSSLGMLGLADIDPDMTVGEGGAALPPGGEALGRPGDGMELSALIQYPQFWLVFFALMVEQMGISTSNTMADTVCMQILGSESHKYGRQRLWGTIGMGVSAILYGYLIDWYSQGLPEKDYLPAVIGCIVVMFADVVLVARMRIPFPKDQRLRMGEVRTKLMHPRVLLFLMTVYVMGMSLGIVWVFKLMLVEDVALAWDPEFPALKLLQGMNIAIESFLGEVPFFFIAGMLIQRLGYTAVLATSLVSLGVRCCLYYTVSNPWYFLPIELLNGLSYSLFHSAMASYASFIAPQGAQATLQSVVRATFVGGLSTAGCVGGVLYNTLGGSIAFLQVGVFDLGYVVVFVLLHFLIKRYHGNATGKCRIACCRQGPHGRDWLYCITLCESSCGDVKDDTEVDAFTNKPREAMKEPILEKKCPEAPRTMVATHEATGDECVRFIV</sequence>
<gene>
    <name evidence="8" type="primary">Mfsd6_1</name>
    <name evidence="8" type="ORF">GWK47_041654</name>
</gene>
<evidence type="ECO:0000256" key="3">
    <source>
        <dbReference type="ARBA" id="ARBA00022692"/>
    </source>
</evidence>
<feature type="transmembrane region" description="Helical" evidence="6">
    <location>
        <begin position="240"/>
        <end position="263"/>
    </location>
</feature>
<protein>
    <submittedName>
        <fullName evidence="8">Major facilitator superfamily domain-containing protein 6</fullName>
    </submittedName>
</protein>
<feature type="transmembrane region" description="Helical" evidence="6">
    <location>
        <begin position="326"/>
        <end position="347"/>
    </location>
</feature>
<comment type="subcellular location">
    <subcellularLocation>
        <location evidence="1">Membrane</location>
        <topology evidence="1">Multi-pass membrane protein</topology>
    </subcellularLocation>
</comment>
<dbReference type="AlphaFoldDB" id="A0A8J4Y9K6"/>
<dbReference type="PANTHER" id="PTHR16172:SF30">
    <property type="entry name" value="SUGAR BABY, ISOFORM C"/>
    <property type="match status" value="1"/>
</dbReference>
<evidence type="ECO:0000313" key="9">
    <source>
        <dbReference type="Proteomes" id="UP000770661"/>
    </source>
</evidence>
<feature type="transmembrane region" description="Helical" evidence="6">
    <location>
        <begin position="170"/>
        <end position="191"/>
    </location>
</feature>
<feature type="transmembrane region" description="Helical" evidence="6">
    <location>
        <begin position="284"/>
        <end position="306"/>
    </location>
</feature>
<comment type="similarity">
    <text evidence="2">Belongs to the major facilitator superfamily. MFSD6 family.</text>
</comment>
<dbReference type="SUPFAM" id="SSF103473">
    <property type="entry name" value="MFS general substrate transporter"/>
    <property type="match status" value="1"/>
</dbReference>
<dbReference type="PANTHER" id="PTHR16172">
    <property type="entry name" value="MAJOR FACILITATOR SUPERFAMILY DOMAIN-CONTAINING PROTEIN 6-LIKE"/>
    <property type="match status" value="1"/>
</dbReference>
<evidence type="ECO:0000256" key="4">
    <source>
        <dbReference type="ARBA" id="ARBA00022989"/>
    </source>
</evidence>
<name>A0A8J4Y9K6_CHIOP</name>
<feature type="domain" description="Major facilitator superfamily associated" evidence="7">
    <location>
        <begin position="8"/>
        <end position="449"/>
    </location>
</feature>
<accession>A0A8J4Y9K6</accession>
<dbReference type="InterPro" id="IPR024989">
    <property type="entry name" value="MFS_assoc_dom"/>
</dbReference>
<evidence type="ECO:0000256" key="1">
    <source>
        <dbReference type="ARBA" id="ARBA00004141"/>
    </source>
</evidence>
<evidence type="ECO:0000256" key="2">
    <source>
        <dbReference type="ARBA" id="ARBA00005241"/>
    </source>
</evidence>
<proteinExistence type="inferred from homology"/>
<feature type="transmembrane region" description="Helical" evidence="6">
    <location>
        <begin position="72"/>
        <end position="91"/>
    </location>
</feature>
<feature type="transmembrane region" description="Helical" evidence="6">
    <location>
        <begin position="446"/>
        <end position="470"/>
    </location>
</feature>
<dbReference type="Gene3D" id="1.20.1250.20">
    <property type="entry name" value="MFS general substrate transporter like domains"/>
    <property type="match status" value="3"/>
</dbReference>
<evidence type="ECO:0000256" key="5">
    <source>
        <dbReference type="ARBA" id="ARBA00023136"/>
    </source>
</evidence>
<feature type="transmembrane region" description="Helical" evidence="6">
    <location>
        <begin position="354"/>
        <end position="376"/>
    </location>
</feature>
<dbReference type="InterPro" id="IPR036259">
    <property type="entry name" value="MFS_trans_sf"/>
</dbReference>
<dbReference type="InterPro" id="IPR051717">
    <property type="entry name" value="MFS_MFSD6"/>
</dbReference>
<keyword evidence="3 6" id="KW-0812">Transmembrane</keyword>
<reference evidence="8" key="1">
    <citation type="submission" date="2020-07" db="EMBL/GenBank/DDBJ databases">
        <title>The High-quality genome of the commercially important snow crab, Chionoecetes opilio.</title>
        <authorList>
            <person name="Jeong J.-H."/>
            <person name="Ryu S."/>
        </authorList>
    </citation>
    <scope>NUCLEOTIDE SEQUENCE</scope>
    <source>
        <strain evidence="8">MADBK_172401_WGS</strain>
        <tissue evidence="8">Digestive gland</tissue>
    </source>
</reference>
<dbReference type="OrthoDB" id="515887at2759"/>
<dbReference type="EMBL" id="JACEEZ010007579">
    <property type="protein sequence ID" value="KAG0723938.1"/>
    <property type="molecule type" value="Genomic_DNA"/>
</dbReference>
<keyword evidence="9" id="KW-1185">Reference proteome</keyword>